<gene>
    <name evidence="2" type="ORF">LPJ64_003053</name>
</gene>
<dbReference type="Pfam" id="PF21547">
    <property type="entry name" value="TTI1"/>
    <property type="match status" value="1"/>
</dbReference>
<dbReference type="Pfam" id="PF24181">
    <property type="entry name" value="TPR_TTI1_C"/>
    <property type="match status" value="1"/>
</dbReference>
<proteinExistence type="predicted"/>
<dbReference type="InterPro" id="IPR057567">
    <property type="entry name" value="TPR_TTI1_C"/>
</dbReference>
<dbReference type="InterPro" id="IPR052587">
    <property type="entry name" value="TELO2-interacting_protein_1"/>
</dbReference>
<evidence type="ECO:0000313" key="3">
    <source>
        <dbReference type="Proteomes" id="UP001145021"/>
    </source>
</evidence>
<dbReference type="SUPFAM" id="SSF48371">
    <property type="entry name" value="ARM repeat"/>
    <property type="match status" value="1"/>
</dbReference>
<evidence type="ECO:0000313" key="2">
    <source>
        <dbReference type="EMBL" id="KAJ1645350.1"/>
    </source>
</evidence>
<reference evidence="2" key="1">
    <citation type="submission" date="2022-07" db="EMBL/GenBank/DDBJ databases">
        <title>Phylogenomic reconstructions and comparative analyses of Kickxellomycotina fungi.</title>
        <authorList>
            <person name="Reynolds N.K."/>
            <person name="Stajich J.E."/>
            <person name="Barry K."/>
            <person name="Grigoriev I.V."/>
            <person name="Crous P."/>
            <person name="Smith M.E."/>
        </authorList>
    </citation>
    <scope>NUCLEOTIDE SEQUENCE</scope>
    <source>
        <strain evidence="2">NBRC 105413</strain>
    </source>
</reference>
<dbReference type="PANTHER" id="PTHR18460">
    <property type="entry name" value="TEL2 INTERACTING PROTEIN 1 TTI1 FAMILY MEMBER"/>
    <property type="match status" value="1"/>
</dbReference>
<dbReference type="AlphaFoldDB" id="A0A9W7XLS2"/>
<name>A0A9W7XLS2_9FUNG</name>
<sequence>MDIRILISAVTQSVQEGSSTRQTLGNLLEQLLGAVKTLKAANVEAVSLLSHITLVCVRLLSPNAKLSDKERELTLELLLEALTLDKRKQAKQMTEVHAIIIDHVCRLLIPLFALDSFGNGQKEFPDHTRLLAIRCWRQMAVGIKTVHVPETHPKPRDDADKVQRTLGLDQYLMRYLPRDYLPLVVCALLDNAEVAGDQIIRTKALETLSDIMDSKGVLGSKALLEPVFPGVASALARVALAQLPNAAKSSDNFKKPTSTVRALAITALRKGMTVVYQTAQEASIAEYDEWAGRSKNEISSIVLHVSDSYIESDLNDNDNNNSNSSNNSNNERQLLQILWRLAGLRHSEHPSIKDALLDMFASVSFDCLALQSTPCLKVALETGLVISMLDPSGSVANQGFLSRLSSLFANSKGSVQKQIVSIIESSQLLFEQYIGSGSDEKKRDVLCLLAGSLRVAGQSDAKALTSSWWSARGLRTLLSALSISLPGTSLLITDIDGKAKESDNASYVLDGFRSAELERALLEFIDRIAKVFSPSGLCTQLLVMLGGNNDSALHVPALWMLGRVAPMAAGTRSSATGIARPVFEYAVDRIASEDQIVDKTLQKCMALQAVSAVVPSVGPSVAYCMDTLLFPLLQISVSDTPLLRVQAQHSLRVLSETVRCTSVSQMLRDNIDYIVDGCSRQLRSVELYPSVFSILSGAVKLVDTNILVYMDDIVEDTLDICEQLMDEESIAVGALGFLETVTATIARSVGGAEKLLLQQEKVPVGMAEADPVGQMLARLDELDTRNGMDDLFDIPSDDNDKSNKATVADSELVSKLDYQAATIDDPADASSAESPGNPLAIKIALVVQNLLSAESSSQQLIALKIVQNTVRALINTKDLLPLLNHIWPPLVHRLAKDHDQFYVAAAACDVIDAVCELGEDWMRRRVKDDLWAHFARILREASTALGALKSSERLLVCRVLSTMNTVVQRVSLDDSTSWELSCLAIRFLANSATKDDAVRLLQHMVPAYGDKIWLVLAKLGKTAIDPSTIPCLPGVSSVSLAVPADICQTLGL</sequence>
<dbReference type="InterPro" id="IPR016024">
    <property type="entry name" value="ARM-type_fold"/>
</dbReference>
<feature type="domain" description="TTI1 C-terminal TPR" evidence="1">
    <location>
        <begin position="827"/>
        <end position="1013"/>
    </location>
</feature>
<accession>A0A9W7XLS2</accession>
<keyword evidence="3" id="KW-1185">Reference proteome</keyword>
<protein>
    <recommendedName>
        <fullName evidence="1">TTI1 C-terminal TPR domain-containing protein</fullName>
    </recommendedName>
</protein>
<dbReference type="EMBL" id="JANBOH010000110">
    <property type="protein sequence ID" value="KAJ1645350.1"/>
    <property type="molecule type" value="Genomic_DNA"/>
</dbReference>
<dbReference type="InterPro" id="IPR049362">
    <property type="entry name" value="TTI1_rpt"/>
</dbReference>
<organism evidence="2 3">
    <name type="scientific">Coemansia asiatica</name>
    <dbReference type="NCBI Taxonomy" id="1052880"/>
    <lineage>
        <taxon>Eukaryota</taxon>
        <taxon>Fungi</taxon>
        <taxon>Fungi incertae sedis</taxon>
        <taxon>Zoopagomycota</taxon>
        <taxon>Kickxellomycotina</taxon>
        <taxon>Kickxellomycetes</taxon>
        <taxon>Kickxellales</taxon>
        <taxon>Kickxellaceae</taxon>
        <taxon>Coemansia</taxon>
    </lineage>
</organism>
<evidence type="ECO:0000259" key="1">
    <source>
        <dbReference type="Pfam" id="PF24181"/>
    </source>
</evidence>
<dbReference type="Proteomes" id="UP001145021">
    <property type="component" value="Unassembled WGS sequence"/>
</dbReference>
<dbReference type="GO" id="GO:0005737">
    <property type="term" value="C:cytoplasm"/>
    <property type="evidence" value="ECO:0007669"/>
    <property type="project" value="TreeGrafter"/>
</dbReference>
<dbReference type="PANTHER" id="PTHR18460:SF3">
    <property type="entry name" value="TELO2-INTERACTING PROTEIN 1 HOMOLOG"/>
    <property type="match status" value="1"/>
</dbReference>
<comment type="caution">
    <text evidence="2">The sequence shown here is derived from an EMBL/GenBank/DDBJ whole genome shotgun (WGS) entry which is preliminary data.</text>
</comment>